<keyword evidence="6" id="KW-1185">Reference proteome</keyword>
<dbReference type="CDD" id="cd06170">
    <property type="entry name" value="LuxR_C_like"/>
    <property type="match status" value="1"/>
</dbReference>
<evidence type="ECO:0000256" key="3">
    <source>
        <dbReference type="ARBA" id="ARBA00023163"/>
    </source>
</evidence>
<feature type="domain" description="HTH luxR-type" evidence="4">
    <location>
        <begin position="130"/>
        <end position="195"/>
    </location>
</feature>
<organism evidence="5 6">
    <name type="scientific">Streptomyces dengpaensis</name>
    <dbReference type="NCBI Taxonomy" id="2049881"/>
    <lineage>
        <taxon>Bacteria</taxon>
        <taxon>Bacillati</taxon>
        <taxon>Actinomycetota</taxon>
        <taxon>Actinomycetes</taxon>
        <taxon>Kitasatosporales</taxon>
        <taxon>Streptomycetaceae</taxon>
        <taxon>Streptomyces</taxon>
    </lineage>
</organism>
<proteinExistence type="predicted"/>
<dbReference type="SMART" id="SM00421">
    <property type="entry name" value="HTH_LUXR"/>
    <property type="match status" value="1"/>
</dbReference>
<dbReference type="InterPro" id="IPR036388">
    <property type="entry name" value="WH-like_DNA-bd_sf"/>
</dbReference>
<reference evidence="5 6" key="1">
    <citation type="submission" date="2018-02" db="EMBL/GenBank/DDBJ databases">
        <title>Complete genome sequence of Streptomyces dengpaensis, the producer of angucyclines.</title>
        <authorList>
            <person name="Yumei L."/>
        </authorList>
    </citation>
    <scope>NUCLEOTIDE SEQUENCE [LARGE SCALE GENOMIC DNA]</scope>
    <source>
        <strain evidence="5 6">XZHG99</strain>
    </source>
</reference>
<protein>
    <submittedName>
        <fullName evidence="5">LuxR family transcriptional regulator</fullName>
    </submittedName>
</protein>
<dbReference type="PANTHER" id="PTHR44688:SF16">
    <property type="entry name" value="DNA-BINDING TRANSCRIPTIONAL ACTIVATOR DEVR_DOSR"/>
    <property type="match status" value="1"/>
</dbReference>
<dbReference type="PROSITE" id="PS50043">
    <property type="entry name" value="HTH_LUXR_2"/>
    <property type="match status" value="1"/>
</dbReference>
<dbReference type="InterPro" id="IPR016032">
    <property type="entry name" value="Sig_transdc_resp-reg_C-effctor"/>
</dbReference>
<dbReference type="Pfam" id="PF00196">
    <property type="entry name" value="GerE"/>
    <property type="match status" value="1"/>
</dbReference>
<evidence type="ECO:0000313" key="5">
    <source>
        <dbReference type="EMBL" id="AVH60607.1"/>
    </source>
</evidence>
<sequence length="197" mass="20955">MDLVESAVRTGRPAEAAAHVAAVREAGVAAISPRLAMIVEASAAIAATDRHAVKLFDKALAVPGTDRWPFELARVQLAHGERLRRAKSTTEARTQLVAALDTFERLGATPWAARAGNELRATGLSTGHVERAGPASLTPQQREIATLAAAGLTNKQIGERLFLSPRTVSTHLYQLFPKLGVTSRAALRDALAKMPPD</sequence>
<accession>A0ABN5IE41</accession>
<evidence type="ECO:0000313" key="6">
    <source>
        <dbReference type="Proteomes" id="UP000238413"/>
    </source>
</evidence>
<dbReference type="Gene3D" id="1.10.10.10">
    <property type="entry name" value="Winged helix-like DNA-binding domain superfamily/Winged helix DNA-binding domain"/>
    <property type="match status" value="1"/>
</dbReference>
<evidence type="ECO:0000256" key="1">
    <source>
        <dbReference type="ARBA" id="ARBA00023015"/>
    </source>
</evidence>
<keyword evidence="1" id="KW-0805">Transcription regulation</keyword>
<dbReference type="EMBL" id="CP026652">
    <property type="protein sequence ID" value="AVH60607.1"/>
    <property type="molecule type" value="Genomic_DNA"/>
</dbReference>
<dbReference type="InterPro" id="IPR000792">
    <property type="entry name" value="Tscrpt_reg_LuxR_C"/>
</dbReference>
<dbReference type="PANTHER" id="PTHR44688">
    <property type="entry name" value="DNA-BINDING TRANSCRIPTIONAL ACTIVATOR DEVR_DOSR"/>
    <property type="match status" value="1"/>
</dbReference>
<dbReference type="SUPFAM" id="SSF46894">
    <property type="entry name" value="C-terminal effector domain of the bipartite response regulators"/>
    <property type="match status" value="1"/>
</dbReference>
<dbReference type="Proteomes" id="UP000238413">
    <property type="component" value="Chromosome"/>
</dbReference>
<keyword evidence="3" id="KW-0804">Transcription</keyword>
<dbReference type="PRINTS" id="PR00038">
    <property type="entry name" value="HTHLUXR"/>
</dbReference>
<gene>
    <name evidence="5" type="ORF">C4B68_37995</name>
</gene>
<dbReference type="RefSeq" id="WP_099505659.1">
    <property type="nucleotide sequence ID" value="NZ_CP026652.1"/>
</dbReference>
<keyword evidence="2" id="KW-0238">DNA-binding</keyword>
<evidence type="ECO:0000256" key="2">
    <source>
        <dbReference type="ARBA" id="ARBA00023125"/>
    </source>
</evidence>
<name>A0ABN5IE41_9ACTN</name>
<evidence type="ECO:0000259" key="4">
    <source>
        <dbReference type="PROSITE" id="PS50043"/>
    </source>
</evidence>